<feature type="compositionally biased region" description="Polar residues" evidence="1">
    <location>
        <begin position="131"/>
        <end position="144"/>
    </location>
</feature>
<sequence length="144" mass="15594">MAAQHQPTSHFQSTHAPAKQQQVNITCDPTTITMVVCPGCLKVGIWSYDCTQVKPAMRKRSRPRALTPFPTRQLPEGSVCEASQLAIKRQRTQLMWSPNTETSESELSSESSTSESDADDDETALGDPSGDTASSKPPVSRSSA</sequence>
<reference evidence="2" key="1">
    <citation type="submission" date="2013-12" db="EMBL/GenBank/DDBJ databases">
        <title>The Genome Sequence of Aphanomyces invadans NJM9701.</title>
        <authorList>
            <consortium name="The Broad Institute Genomics Platform"/>
            <person name="Russ C."/>
            <person name="Tyler B."/>
            <person name="van West P."/>
            <person name="Dieguez-Uribeondo J."/>
            <person name="Young S.K."/>
            <person name="Zeng Q."/>
            <person name="Gargeya S."/>
            <person name="Fitzgerald M."/>
            <person name="Abouelleil A."/>
            <person name="Alvarado L."/>
            <person name="Chapman S.B."/>
            <person name="Gainer-Dewar J."/>
            <person name="Goldberg J."/>
            <person name="Griggs A."/>
            <person name="Gujja S."/>
            <person name="Hansen M."/>
            <person name="Howarth C."/>
            <person name="Imamovic A."/>
            <person name="Ireland A."/>
            <person name="Larimer J."/>
            <person name="McCowan C."/>
            <person name="Murphy C."/>
            <person name="Pearson M."/>
            <person name="Poon T.W."/>
            <person name="Priest M."/>
            <person name="Roberts A."/>
            <person name="Saif S."/>
            <person name="Shea T."/>
            <person name="Sykes S."/>
            <person name="Wortman J."/>
            <person name="Nusbaum C."/>
            <person name="Birren B."/>
        </authorList>
    </citation>
    <scope>NUCLEOTIDE SEQUENCE [LARGE SCALE GENOMIC DNA]</scope>
    <source>
        <strain evidence="2">NJM9701</strain>
    </source>
</reference>
<feature type="region of interest" description="Disordered" evidence="1">
    <location>
        <begin position="1"/>
        <end position="21"/>
    </location>
</feature>
<protein>
    <submittedName>
        <fullName evidence="2">Uncharacterized protein</fullName>
    </submittedName>
</protein>
<name>A0A024UI59_9STRA</name>
<evidence type="ECO:0000313" key="2">
    <source>
        <dbReference type="EMBL" id="ETW05552.1"/>
    </source>
</evidence>
<feature type="region of interest" description="Disordered" evidence="1">
    <location>
        <begin position="56"/>
        <end position="78"/>
    </location>
</feature>
<evidence type="ECO:0000256" key="1">
    <source>
        <dbReference type="SAM" id="MobiDB-lite"/>
    </source>
</evidence>
<dbReference type="EMBL" id="KI913956">
    <property type="protein sequence ID" value="ETW05552.1"/>
    <property type="molecule type" value="Genomic_DNA"/>
</dbReference>
<organism evidence="2">
    <name type="scientific">Aphanomyces invadans</name>
    <dbReference type="NCBI Taxonomy" id="157072"/>
    <lineage>
        <taxon>Eukaryota</taxon>
        <taxon>Sar</taxon>
        <taxon>Stramenopiles</taxon>
        <taxon>Oomycota</taxon>
        <taxon>Saprolegniomycetes</taxon>
        <taxon>Saprolegniales</taxon>
        <taxon>Verrucalvaceae</taxon>
        <taxon>Aphanomyces</taxon>
    </lineage>
</organism>
<proteinExistence type="predicted"/>
<dbReference type="AlphaFoldDB" id="A0A024UI59"/>
<feature type="compositionally biased region" description="Low complexity" evidence="1">
    <location>
        <begin position="100"/>
        <end position="115"/>
    </location>
</feature>
<dbReference type="VEuPathDB" id="FungiDB:H310_03302"/>
<gene>
    <name evidence="2" type="ORF">H310_03302</name>
</gene>
<dbReference type="GeneID" id="20080352"/>
<feature type="region of interest" description="Disordered" evidence="1">
    <location>
        <begin position="91"/>
        <end position="144"/>
    </location>
</feature>
<dbReference type="RefSeq" id="XP_008865329.1">
    <property type="nucleotide sequence ID" value="XM_008867107.1"/>
</dbReference>
<dbReference type="OrthoDB" id="10561487at2759"/>
<accession>A0A024UI59</accession>